<dbReference type="HOGENOM" id="CLU_1831948_0_0_7"/>
<comment type="caution">
    <text evidence="2">The sequence shown here is derived from an EMBL/GenBank/DDBJ whole genome shotgun (WGS) entry which is preliminary data.</text>
</comment>
<organism evidence="2 3">
    <name type="scientific">Desulfovibrio piger ATCC 29098</name>
    <dbReference type="NCBI Taxonomy" id="411464"/>
    <lineage>
        <taxon>Bacteria</taxon>
        <taxon>Pseudomonadati</taxon>
        <taxon>Thermodesulfobacteriota</taxon>
        <taxon>Desulfovibrionia</taxon>
        <taxon>Desulfovibrionales</taxon>
        <taxon>Desulfovibrionaceae</taxon>
        <taxon>Desulfovibrio</taxon>
    </lineage>
</organism>
<protein>
    <submittedName>
        <fullName evidence="2">Uncharacterized protein</fullName>
    </submittedName>
</protein>
<name>B6WXT5_9BACT</name>
<evidence type="ECO:0000256" key="1">
    <source>
        <dbReference type="SAM" id="MobiDB-lite"/>
    </source>
</evidence>
<dbReference type="Proteomes" id="UP000003676">
    <property type="component" value="Unassembled WGS sequence"/>
</dbReference>
<gene>
    <name evidence="2" type="ORF">DESPIG_02915</name>
</gene>
<accession>B6WXT5</accession>
<dbReference type="AlphaFoldDB" id="B6WXT5"/>
<evidence type="ECO:0000313" key="3">
    <source>
        <dbReference type="Proteomes" id="UP000003676"/>
    </source>
</evidence>
<reference evidence="2 3" key="2">
    <citation type="submission" date="2008-10" db="EMBL/GenBank/DDBJ databases">
        <authorList>
            <person name="Fulton L."/>
            <person name="Clifton S."/>
            <person name="Fulton B."/>
            <person name="Xu J."/>
            <person name="Minx P."/>
            <person name="Pepin K.H."/>
            <person name="Johnson M."/>
            <person name="Bhonagiri V."/>
            <person name="Nash W.E."/>
            <person name="Mardis E.R."/>
            <person name="Wilson R.K."/>
        </authorList>
    </citation>
    <scope>NUCLEOTIDE SEQUENCE [LARGE SCALE GENOMIC DNA]</scope>
    <source>
        <strain evidence="2 3">ATCC 29098</strain>
    </source>
</reference>
<feature type="compositionally biased region" description="Basic residues" evidence="1">
    <location>
        <begin position="62"/>
        <end position="75"/>
    </location>
</feature>
<reference evidence="2 3" key="1">
    <citation type="submission" date="2008-10" db="EMBL/GenBank/DDBJ databases">
        <title>Draft genome sequence of Desulvovibrio piger (ATCC 29098).</title>
        <authorList>
            <person name="Sudarsanam P."/>
            <person name="Ley R."/>
            <person name="Guruge J."/>
            <person name="Turnbaugh P.J."/>
            <person name="Mahowald M."/>
            <person name="Liep D."/>
            <person name="Gordon J."/>
        </authorList>
    </citation>
    <scope>NUCLEOTIDE SEQUENCE [LARGE SCALE GENOMIC DNA]</scope>
    <source>
        <strain evidence="2 3">ATCC 29098</strain>
    </source>
</reference>
<evidence type="ECO:0000313" key="2">
    <source>
        <dbReference type="EMBL" id="EEB32173.1"/>
    </source>
</evidence>
<feature type="region of interest" description="Disordered" evidence="1">
    <location>
        <begin position="23"/>
        <end position="88"/>
    </location>
</feature>
<sequence length="140" mass="15628">MERSCPAGRLRFCFWGRGNSFAARRKRQHPAGDDGRRQASGHGSRRWQEGKRHGRWPDVSCRRRAPVSRRMRHGMPRMGIAGKDQGSAGCRKACPGDGQQKALLCPVRSVTVPENVCVGGRGVRGGEDFLRRDVPLPHIF</sequence>
<dbReference type="EMBL" id="ABXU01000084">
    <property type="protein sequence ID" value="EEB32173.1"/>
    <property type="molecule type" value="Genomic_DNA"/>
</dbReference>
<proteinExistence type="predicted"/>